<dbReference type="OrthoDB" id="568465at2"/>
<reference evidence="1 2" key="2">
    <citation type="submission" date="2018-06" db="EMBL/GenBank/DDBJ databases">
        <authorList>
            <person name="Zhirakovskaya E."/>
        </authorList>
    </citation>
    <scope>NUCLEOTIDE SEQUENCE [LARGE SCALE GENOMIC DNA]</scope>
    <source>
        <strain evidence="1 2">FBKL4.011</strain>
    </source>
</reference>
<dbReference type="Proteomes" id="UP000251213">
    <property type="component" value="Unassembled WGS sequence"/>
</dbReference>
<dbReference type="RefSeq" id="WP_113659157.1">
    <property type="nucleotide sequence ID" value="NZ_KZ845667.1"/>
</dbReference>
<evidence type="ECO:0000313" key="2">
    <source>
        <dbReference type="Proteomes" id="UP000251213"/>
    </source>
</evidence>
<name>A0A364K461_9BACL</name>
<gene>
    <name evidence="1" type="ORF">DL897_10795</name>
</gene>
<comment type="caution">
    <text evidence="1">The sequence shown here is derived from an EMBL/GenBank/DDBJ whole genome shotgun (WGS) entry which is preliminary data.</text>
</comment>
<accession>A0A364K461</accession>
<keyword evidence="2" id="KW-1185">Reference proteome</keyword>
<organism evidence="1 2">
    <name type="scientific">Thermoflavimicrobium daqui</name>
    <dbReference type="NCBI Taxonomy" id="2137476"/>
    <lineage>
        <taxon>Bacteria</taxon>
        <taxon>Bacillati</taxon>
        <taxon>Bacillota</taxon>
        <taxon>Bacilli</taxon>
        <taxon>Bacillales</taxon>
        <taxon>Thermoactinomycetaceae</taxon>
        <taxon>Thermoflavimicrobium</taxon>
    </lineage>
</organism>
<reference evidence="1 2" key="1">
    <citation type="submission" date="2018-06" db="EMBL/GenBank/DDBJ databases">
        <title>Thermoflavimicrobium daqus sp. nov., a thermophilic microbe isolated from Moutai-flavour Daqu.</title>
        <authorList>
            <person name="Wang X."/>
            <person name="Zhou H."/>
        </authorList>
    </citation>
    <scope>NUCLEOTIDE SEQUENCE [LARGE SCALE GENOMIC DNA]</scope>
    <source>
        <strain evidence="1 2">FBKL4.011</strain>
    </source>
</reference>
<evidence type="ECO:0000313" key="1">
    <source>
        <dbReference type="EMBL" id="RAL24164.1"/>
    </source>
</evidence>
<protein>
    <submittedName>
        <fullName evidence="1">Uncharacterized protein</fullName>
    </submittedName>
</protein>
<sequence>METGLFTVQKQDGTVGFHQTYVEYLAARYISQIDSTDKIMKLLMHPQDNGKVVPQLQHTAAWVATMNTKVFDRIFLTDHNTLFLIHSSDLSEQQKAKLTRKFLETVQSKDRVNWNANYLNYKQFNCKDLPDILREFFMSPDYNEFKRLIALEIALQNQLTVLKEDLLHLVFHEQPSEKIQWKAIYVWMHLSNKQEWIQLKPLLFAENRLNISMRKFLFKHLLKNQLLSMQEFTFVSEIMHQKKEGTEEVISTLDDKVLIQIFQWYLADPNPSEIMEIMMDQLLVYAVPFIHVPQVAEVWYQVVSFRYQQNREIATFLRFSSCDHVVAKIANSYQNETLRQQFILLLINPEQKFDLDNSKPLQVQDFHQILFREKQNLLNSADATWASKHREASNDTKKPLWDWILKHLQAEKEELRAFFGIPEFQKSVDQAKEEVEELEISDEKIVSSWSSISDFDPLIGEPPIVREATEKLYQDPKIQEKLITASIKFIYQCQLEEAEYMNESSKIAEAARMAFRILCKINLDLLQKLPNEVWRKWSPFLIFPDPKQDSLTANFSREKYKLDQQILSIALTKIPETVETVFFQLVEKMDHPHYLIKNFFQIHWSSSMENHFFQKLQSKDFPLHKLGVVLGELLTKNCKQTVKWVQSILINPSFESVIEREKIVIATYCYLITHPNDEGWKIVLTLFSKDPALGLEIVSTLVDGIVGFRRGFITYELAWQFRTLHEKTLEAFYLWLCENQDRLDQESYVYSIVQQWTTVILNELRYRKAVPAYETLKRLLTIYPDNPEIKHYWDWCETDYLRAIWEPKPI</sequence>
<dbReference type="AlphaFoldDB" id="A0A364K461"/>
<proteinExistence type="predicted"/>
<dbReference type="EMBL" id="QJKK01000005">
    <property type="protein sequence ID" value="RAL24164.1"/>
    <property type="molecule type" value="Genomic_DNA"/>
</dbReference>